<dbReference type="PROSITE" id="PS50885">
    <property type="entry name" value="HAMP"/>
    <property type="match status" value="1"/>
</dbReference>
<dbReference type="CDD" id="cd11386">
    <property type="entry name" value="MCP_signal"/>
    <property type="match status" value="1"/>
</dbReference>
<dbReference type="SMART" id="SM00304">
    <property type="entry name" value="HAMP"/>
    <property type="match status" value="2"/>
</dbReference>
<protein>
    <submittedName>
        <fullName evidence="13">Methyl-accepting chemotaxis protein</fullName>
    </submittedName>
</protein>
<dbReference type="Pfam" id="PF14827">
    <property type="entry name" value="dCache_3"/>
    <property type="match status" value="1"/>
</dbReference>
<feature type="region of interest" description="Disordered" evidence="9">
    <location>
        <begin position="363"/>
        <end position="398"/>
    </location>
</feature>
<gene>
    <name evidence="13" type="ORF">HNQ41_000593</name>
</gene>
<feature type="transmembrane region" description="Helical" evidence="10">
    <location>
        <begin position="7"/>
        <end position="28"/>
    </location>
</feature>
<organism evidence="13 14">
    <name type="scientific">Texcoconibacillus texcoconensis</name>
    <dbReference type="NCBI Taxonomy" id="1095777"/>
    <lineage>
        <taxon>Bacteria</taxon>
        <taxon>Bacillati</taxon>
        <taxon>Bacillota</taxon>
        <taxon>Bacilli</taxon>
        <taxon>Bacillales</taxon>
        <taxon>Bacillaceae</taxon>
        <taxon>Texcoconibacillus</taxon>
    </lineage>
</organism>
<evidence type="ECO:0000256" key="5">
    <source>
        <dbReference type="ARBA" id="ARBA00023136"/>
    </source>
</evidence>
<evidence type="ECO:0000256" key="10">
    <source>
        <dbReference type="SAM" id="Phobius"/>
    </source>
</evidence>
<keyword evidence="14" id="KW-1185">Reference proteome</keyword>
<keyword evidence="10" id="KW-0812">Transmembrane</keyword>
<feature type="transmembrane region" description="Helical" evidence="10">
    <location>
        <begin position="282"/>
        <end position="304"/>
    </location>
</feature>
<feature type="domain" description="Methyl-accepting transducer" evidence="11">
    <location>
        <begin position="373"/>
        <end position="609"/>
    </location>
</feature>
<dbReference type="Gene3D" id="6.10.340.10">
    <property type="match status" value="1"/>
</dbReference>
<evidence type="ECO:0000256" key="2">
    <source>
        <dbReference type="ARBA" id="ARBA00022475"/>
    </source>
</evidence>
<dbReference type="RefSeq" id="WP_184662917.1">
    <property type="nucleotide sequence ID" value="NZ_JACHHB010000002.1"/>
</dbReference>
<comment type="subcellular location">
    <subcellularLocation>
        <location evidence="1">Cell membrane</location>
    </subcellularLocation>
</comment>
<sequence>MFSNKSLITKVASVTLFIVALLVIFFLYKGFTDQSSLREHNAERESDLISNAVNNTITNQFRQIEIGIAAIEENEDIINAFADRDRDRLNDLTLPIMENLSDHGIEQFQFHLPNGTSFFRAHQPEDYGDDLTSFRQTVVEANQREEVITALEGGVAGAGFRHVIPISHDNSHIGTVEIGLGLHKGILDQLKTNYDGEWFFYGIEDDQARYLLGTEEESPVSITNPMMEDINQNKMISENIDSHQVNIIPLKDFNEDVKWYIQRVEDQTEQIAQVNRQNLNNFLLGTFISMIGIGFIIILLRSFLKPLTDMSNHFEQIANGDLSVPSLTVKNKDEIGTLAISVNKMVESIRDLIGSANTISEQTAASSEELSSSSTQIKDSIEQVSSTTEELATGATSQAEETNNALVFIQTINEDIQNINANLKQLDHHSTNGLQTSNKGIESSSKAKEQMNLIESKVSETSNEIMILSEKSKEISSILNVIEGISDQTNLLALNASIEAARAGEHGKGFAVVAEEVRKLAEQTGNEIDQISSIISAIQTEVSQSGQSMKEVVNQVQTGGKVIDENVDSFKEIDQVVREMTETVGQVSSAATQITERIAESVSAIENIASITEESSAASEQLSATMEEQNVSMQEINSMAEGLAKYAEDLNESLSQFKLHK</sequence>
<dbReference type="SMART" id="SM00283">
    <property type="entry name" value="MA"/>
    <property type="match status" value="1"/>
</dbReference>
<evidence type="ECO:0000256" key="7">
    <source>
        <dbReference type="ARBA" id="ARBA00029447"/>
    </source>
</evidence>
<dbReference type="InterPro" id="IPR029150">
    <property type="entry name" value="dCache_3"/>
</dbReference>
<evidence type="ECO:0000256" key="3">
    <source>
        <dbReference type="ARBA" id="ARBA00022481"/>
    </source>
</evidence>
<dbReference type="Proteomes" id="UP000551878">
    <property type="component" value="Unassembled WGS sequence"/>
</dbReference>
<dbReference type="PROSITE" id="PS50111">
    <property type="entry name" value="CHEMOTAXIS_TRANSDUC_2"/>
    <property type="match status" value="1"/>
</dbReference>
<proteinExistence type="inferred from homology"/>
<dbReference type="AlphaFoldDB" id="A0A840QM44"/>
<dbReference type="PANTHER" id="PTHR32089:SF114">
    <property type="entry name" value="METHYL-ACCEPTING CHEMOTAXIS PROTEIN MCPB"/>
    <property type="match status" value="1"/>
</dbReference>
<keyword evidence="2" id="KW-1003">Cell membrane</keyword>
<dbReference type="GO" id="GO:0006935">
    <property type="term" value="P:chemotaxis"/>
    <property type="evidence" value="ECO:0007669"/>
    <property type="project" value="UniProtKB-KW"/>
</dbReference>
<evidence type="ECO:0000256" key="9">
    <source>
        <dbReference type="SAM" id="MobiDB-lite"/>
    </source>
</evidence>
<evidence type="ECO:0000256" key="6">
    <source>
        <dbReference type="ARBA" id="ARBA00023224"/>
    </source>
</evidence>
<dbReference type="InterPro" id="IPR029151">
    <property type="entry name" value="Sensor-like_sf"/>
</dbReference>
<keyword evidence="3" id="KW-0488">Methylation</keyword>
<dbReference type="GO" id="GO:0007165">
    <property type="term" value="P:signal transduction"/>
    <property type="evidence" value="ECO:0007669"/>
    <property type="project" value="UniProtKB-KW"/>
</dbReference>
<evidence type="ECO:0000256" key="8">
    <source>
        <dbReference type="PROSITE-ProRule" id="PRU00284"/>
    </source>
</evidence>
<name>A0A840QM44_9BACI</name>
<feature type="compositionally biased region" description="Polar residues" evidence="9">
    <location>
        <begin position="382"/>
        <end position="398"/>
    </location>
</feature>
<dbReference type="EMBL" id="JACHHB010000002">
    <property type="protein sequence ID" value="MBB5172449.1"/>
    <property type="molecule type" value="Genomic_DNA"/>
</dbReference>
<dbReference type="Gene3D" id="1.10.287.950">
    <property type="entry name" value="Methyl-accepting chemotaxis protein"/>
    <property type="match status" value="1"/>
</dbReference>
<evidence type="ECO:0000313" key="14">
    <source>
        <dbReference type="Proteomes" id="UP000551878"/>
    </source>
</evidence>
<evidence type="ECO:0000313" key="13">
    <source>
        <dbReference type="EMBL" id="MBB5172449.1"/>
    </source>
</evidence>
<dbReference type="Pfam" id="PF00015">
    <property type="entry name" value="MCPsignal"/>
    <property type="match status" value="1"/>
</dbReference>
<comment type="caution">
    <text evidence="13">The sequence shown here is derived from an EMBL/GenBank/DDBJ whole genome shotgun (WGS) entry which is preliminary data.</text>
</comment>
<dbReference type="CDD" id="cd06225">
    <property type="entry name" value="HAMP"/>
    <property type="match status" value="1"/>
</dbReference>
<keyword evidence="5 10" id="KW-0472">Membrane</keyword>
<keyword evidence="6 8" id="KW-0807">Transducer</keyword>
<evidence type="ECO:0000259" key="11">
    <source>
        <dbReference type="PROSITE" id="PS50111"/>
    </source>
</evidence>
<evidence type="ECO:0000256" key="1">
    <source>
        <dbReference type="ARBA" id="ARBA00004236"/>
    </source>
</evidence>
<feature type="compositionally biased region" description="Low complexity" evidence="9">
    <location>
        <begin position="363"/>
        <end position="376"/>
    </location>
</feature>
<dbReference type="PANTHER" id="PTHR32089">
    <property type="entry name" value="METHYL-ACCEPTING CHEMOTAXIS PROTEIN MCPB"/>
    <property type="match status" value="1"/>
</dbReference>
<dbReference type="SUPFAM" id="SSF58104">
    <property type="entry name" value="Methyl-accepting chemotaxis protein (MCP) signaling domain"/>
    <property type="match status" value="1"/>
</dbReference>
<reference evidence="13 14" key="1">
    <citation type="submission" date="2020-08" db="EMBL/GenBank/DDBJ databases">
        <title>Genomic Encyclopedia of Type Strains, Phase IV (KMG-IV): sequencing the most valuable type-strain genomes for metagenomic binning, comparative biology and taxonomic classification.</title>
        <authorList>
            <person name="Goeker M."/>
        </authorList>
    </citation>
    <scope>NUCLEOTIDE SEQUENCE [LARGE SCALE GENOMIC DNA]</scope>
    <source>
        <strain evidence="13 14">DSM 24696</strain>
    </source>
</reference>
<dbReference type="InterPro" id="IPR004089">
    <property type="entry name" value="MCPsignal_dom"/>
</dbReference>
<dbReference type="InterPro" id="IPR003660">
    <property type="entry name" value="HAMP_dom"/>
</dbReference>
<feature type="domain" description="HAMP" evidence="12">
    <location>
        <begin position="301"/>
        <end position="354"/>
    </location>
</feature>
<keyword evidence="4" id="KW-0145">Chemotaxis</keyword>
<evidence type="ECO:0000256" key="4">
    <source>
        <dbReference type="ARBA" id="ARBA00022500"/>
    </source>
</evidence>
<accession>A0A840QM44</accession>
<dbReference type="SUPFAM" id="SSF103190">
    <property type="entry name" value="Sensory domain-like"/>
    <property type="match status" value="1"/>
</dbReference>
<keyword evidence="10" id="KW-1133">Transmembrane helix</keyword>
<evidence type="ECO:0000259" key="12">
    <source>
        <dbReference type="PROSITE" id="PS50885"/>
    </source>
</evidence>
<dbReference type="GO" id="GO:0005886">
    <property type="term" value="C:plasma membrane"/>
    <property type="evidence" value="ECO:0007669"/>
    <property type="project" value="UniProtKB-SubCell"/>
</dbReference>
<dbReference type="Pfam" id="PF00672">
    <property type="entry name" value="HAMP"/>
    <property type="match status" value="1"/>
</dbReference>
<comment type="similarity">
    <text evidence="7">Belongs to the methyl-accepting chemotaxis (MCP) protein family.</text>
</comment>